<dbReference type="Pfam" id="PF04990">
    <property type="entry name" value="RNA_pol_Rpb1_7"/>
    <property type="match status" value="1"/>
</dbReference>
<dbReference type="Gene3D" id="3.30.1360.140">
    <property type="match status" value="1"/>
</dbReference>
<protein>
    <submittedName>
        <fullName evidence="2">Zinc finger, CCHC-type</fullName>
    </submittedName>
</protein>
<comment type="caution">
    <text evidence="2">The sequence shown here is derived from an EMBL/GenBank/DDBJ whole genome shotgun (WGS) entry which is preliminary data.</text>
</comment>
<dbReference type="GO" id="GO:0003899">
    <property type="term" value="F:DNA-directed RNA polymerase activity"/>
    <property type="evidence" value="ECO:0007669"/>
    <property type="project" value="InterPro"/>
</dbReference>
<reference evidence="2" key="1">
    <citation type="journal article" date="2019" name="Sci. Rep.">
        <title>Draft genome of Tanacetum cinerariifolium, the natural source of mosquito coil.</title>
        <authorList>
            <person name="Yamashiro T."/>
            <person name="Shiraishi A."/>
            <person name="Satake H."/>
            <person name="Nakayama K."/>
        </authorList>
    </citation>
    <scope>NUCLEOTIDE SEQUENCE</scope>
</reference>
<dbReference type="AlphaFoldDB" id="A0A6L2NMV2"/>
<dbReference type="InterPro" id="IPR038593">
    <property type="entry name" value="RNA_pol_Rpb1_7_sf"/>
</dbReference>
<sequence length="115" mass="13065">MYNGKSRHLGVRHSMIRELITNGVISIEFVRSQQNFADHLTRGLARDMVIKSAEGMGLKVVNISATAFGQLWRLEPLPDIAEKINLEFGDDLTCIYNDENAEKLILCIRIMNDEM</sequence>
<dbReference type="InterPro" id="IPR007073">
    <property type="entry name" value="RNA_pol_Rpb1_7"/>
</dbReference>
<dbReference type="EMBL" id="BKCJ010009438">
    <property type="protein sequence ID" value="GEU86967.1"/>
    <property type="molecule type" value="Genomic_DNA"/>
</dbReference>
<organism evidence="2">
    <name type="scientific">Tanacetum cinerariifolium</name>
    <name type="common">Dalmatian daisy</name>
    <name type="synonym">Chrysanthemum cinerariifolium</name>
    <dbReference type="NCBI Taxonomy" id="118510"/>
    <lineage>
        <taxon>Eukaryota</taxon>
        <taxon>Viridiplantae</taxon>
        <taxon>Streptophyta</taxon>
        <taxon>Embryophyta</taxon>
        <taxon>Tracheophyta</taxon>
        <taxon>Spermatophyta</taxon>
        <taxon>Magnoliopsida</taxon>
        <taxon>eudicotyledons</taxon>
        <taxon>Gunneridae</taxon>
        <taxon>Pentapetalae</taxon>
        <taxon>asterids</taxon>
        <taxon>campanulids</taxon>
        <taxon>Asterales</taxon>
        <taxon>Asteraceae</taxon>
        <taxon>Asteroideae</taxon>
        <taxon>Anthemideae</taxon>
        <taxon>Anthemidinae</taxon>
        <taxon>Tanacetum</taxon>
    </lineage>
</organism>
<proteinExistence type="predicted"/>
<evidence type="ECO:0000259" key="1">
    <source>
        <dbReference type="Pfam" id="PF04990"/>
    </source>
</evidence>
<evidence type="ECO:0000313" key="2">
    <source>
        <dbReference type="EMBL" id="GEU86967.1"/>
    </source>
</evidence>
<dbReference type="GO" id="GO:0003677">
    <property type="term" value="F:DNA binding"/>
    <property type="evidence" value="ECO:0007669"/>
    <property type="project" value="InterPro"/>
</dbReference>
<name>A0A6L2NMV2_TANCI</name>
<accession>A0A6L2NMV2</accession>
<gene>
    <name evidence="2" type="ORF">Tci_058945</name>
</gene>
<dbReference type="GO" id="GO:0006351">
    <property type="term" value="P:DNA-templated transcription"/>
    <property type="evidence" value="ECO:0007669"/>
    <property type="project" value="InterPro"/>
</dbReference>
<feature type="domain" description="RNA polymerase Rpb1" evidence="1">
    <location>
        <begin position="78"/>
        <end position="114"/>
    </location>
</feature>